<gene>
    <name evidence="1" type="ORF">GCM10022255_069690</name>
</gene>
<reference evidence="2" key="1">
    <citation type="journal article" date="2019" name="Int. J. Syst. Evol. Microbiol.">
        <title>The Global Catalogue of Microorganisms (GCM) 10K type strain sequencing project: providing services to taxonomists for standard genome sequencing and annotation.</title>
        <authorList>
            <consortium name="The Broad Institute Genomics Platform"/>
            <consortium name="The Broad Institute Genome Sequencing Center for Infectious Disease"/>
            <person name="Wu L."/>
            <person name="Ma J."/>
        </authorList>
    </citation>
    <scope>NUCLEOTIDE SEQUENCE [LARGE SCALE GENOMIC DNA]</scope>
    <source>
        <strain evidence="2">JCM 17441</strain>
    </source>
</reference>
<dbReference type="EMBL" id="BAABAT010000024">
    <property type="protein sequence ID" value="GAA4256518.1"/>
    <property type="molecule type" value="Genomic_DNA"/>
</dbReference>
<keyword evidence="2" id="KW-1185">Reference proteome</keyword>
<sequence>MSAMPRNTVAWSYVGAIPVDDEPHPGRQQRLARIIAFYLAALFGFKPDMIIGRRTDLNTDGVPDLVEIEYSISGSQVIVSSVPHAIDPAMREYTLTVDGVPVPYLTTLCRPAAQLIAEAAYITIRQAQHRSARPQ</sequence>
<accession>A0ABP8DIC2</accession>
<proteinExistence type="predicted"/>
<dbReference type="Proteomes" id="UP001500620">
    <property type="component" value="Unassembled WGS sequence"/>
</dbReference>
<comment type="caution">
    <text evidence="1">The sequence shown here is derived from an EMBL/GenBank/DDBJ whole genome shotgun (WGS) entry which is preliminary data.</text>
</comment>
<protein>
    <submittedName>
        <fullName evidence="1">Uncharacterized protein</fullName>
    </submittedName>
</protein>
<evidence type="ECO:0000313" key="2">
    <source>
        <dbReference type="Proteomes" id="UP001500620"/>
    </source>
</evidence>
<name>A0ABP8DIC2_9ACTN</name>
<evidence type="ECO:0000313" key="1">
    <source>
        <dbReference type="EMBL" id="GAA4256518.1"/>
    </source>
</evidence>
<organism evidence="1 2">
    <name type="scientific">Dactylosporangium darangshiense</name>
    <dbReference type="NCBI Taxonomy" id="579108"/>
    <lineage>
        <taxon>Bacteria</taxon>
        <taxon>Bacillati</taxon>
        <taxon>Actinomycetota</taxon>
        <taxon>Actinomycetes</taxon>
        <taxon>Micromonosporales</taxon>
        <taxon>Micromonosporaceae</taxon>
        <taxon>Dactylosporangium</taxon>
    </lineage>
</organism>
<dbReference type="RefSeq" id="WP_380132469.1">
    <property type="nucleotide sequence ID" value="NZ_JBHTFY010000001.1"/>
</dbReference>